<evidence type="ECO:0000313" key="1">
    <source>
        <dbReference type="EMBL" id="GMH65897.1"/>
    </source>
</evidence>
<accession>A0A9W7E4K3</accession>
<keyword evidence="2" id="KW-1185">Reference proteome</keyword>
<dbReference type="Proteomes" id="UP001165082">
    <property type="component" value="Unassembled WGS sequence"/>
</dbReference>
<organism evidence="1 2">
    <name type="scientific">Triparma retinervis</name>
    <dbReference type="NCBI Taxonomy" id="2557542"/>
    <lineage>
        <taxon>Eukaryota</taxon>
        <taxon>Sar</taxon>
        <taxon>Stramenopiles</taxon>
        <taxon>Ochrophyta</taxon>
        <taxon>Bolidophyceae</taxon>
        <taxon>Parmales</taxon>
        <taxon>Triparmaceae</taxon>
        <taxon>Triparma</taxon>
    </lineage>
</organism>
<dbReference type="OrthoDB" id="199701at2759"/>
<protein>
    <recommendedName>
        <fullName evidence="3">SP-RING-type domain-containing protein</fullName>
    </recommendedName>
</protein>
<evidence type="ECO:0008006" key="3">
    <source>
        <dbReference type="Google" id="ProtNLM"/>
    </source>
</evidence>
<comment type="caution">
    <text evidence="1">The sequence shown here is derived from an EMBL/GenBank/DDBJ whole genome shotgun (WGS) entry which is preliminary data.</text>
</comment>
<feature type="non-terminal residue" evidence="1">
    <location>
        <position position="1"/>
    </location>
</feature>
<dbReference type="AlphaFoldDB" id="A0A9W7E4K3"/>
<evidence type="ECO:0000313" key="2">
    <source>
        <dbReference type="Proteomes" id="UP001165082"/>
    </source>
</evidence>
<proteinExistence type="predicted"/>
<gene>
    <name evidence="1" type="ORF">TrRE_jg7253</name>
</gene>
<reference evidence="1" key="1">
    <citation type="submission" date="2022-07" db="EMBL/GenBank/DDBJ databases">
        <title>Genome analysis of Parmales, a sister group of diatoms, reveals the evolutionary specialization of diatoms from phago-mixotrophs to photoautotrophs.</title>
        <authorList>
            <person name="Ban H."/>
            <person name="Sato S."/>
            <person name="Yoshikawa S."/>
            <person name="Kazumasa Y."/>
            <person name="Nakamura Y."/>
            <person name="Ichinomiya M."/>
            <person name="Saitoh K."/>
            <person name="Sato N."/>
            <person name="Blanc-Mathieu R."/>
            <person name="Endo H."/>
            <person name="Kuwata A."/>
            <person name="Ogata H."/>
        </authorList>
    </citation>
    <scope>NUCLEOTIDE SEQUENCE</scope>
</reference>
<sequence length="293" mass="31742">PLSQPFHTLRIKPNTLRVDPGGSRPRVEPKSVARATFSTSGYEGDVWVAVLTVEAPGEGESDNHIWPKGTDLWIDGGYQTVRQRKQQSHDRSKWLGMSYMLKVPPSSRPGARTVVLTTSDDASYVCCVIGGLRRSDDSVVKEVEEGMETWATTRCVDDAKRWAQGRRVCLDGSVGGDMAGLVARHSLTDASSMKAIGTPVVGRGCRHTQAFDLGYFVGMNGFPSARRWACPVCGRKTPVGTLVRSGLFERALRQGGGEGKEGIKGKCLVVDCDGGGWEVLRPPSPARATTEYC</sequence>
<dbReference type="EMBL" id="BRXZ01001228">
    <property type="protein sequence ID" value="GMH65897.1"/>
    <property type="molecule type" value="Genomic_DNA"/>
</dbReference>
<name>A0A9W7E4K3_9STRA</name>
<dbReference type="Gene3D" id="3.30.40.10">
    <property type="entry name" value="Zinc/RING finger domain, C3HC4 (zinc finger)"/>
    <property type="match status" value="1"/>
</dbReference>
<dbReference type="InterPro" id="IPR013083">
    <property type="entry name" value="Znf_RING/FYVE/PHD"/>
</dbReference>